<evidence type="ECO:0008006" key="4">
    <source>
        <dbReference type="Google" id="ProtNLM"/>
    </source>
</evidence>
<dbReference type="STRING" id="105785.A0A2J7RCU2"/>
<evidence type="ECO:0000313" key="3">
    <source>
        <dbReference type="Proteomes" id="UP000235965"/>
    </source>
</evidence>
<dbReference type="EMBL" id="NEVH01005883">
    <property type="protein sequence ID" value="PNF38642.1"/>
    <property type="molecule type" value="Genomic_DNA"/>
</dbReference>
<proteinExistence type="predicted"/>
<sequence length="525" mass="60163">MITRRYLRNKRVIGDNSEEGEMMDEETTQLEGVIIGESGGDSEGEMDMQCGQPTEGDTGGISESRGEQLTSADKKGKDDQIDMQAIMSCMKEMFREIRENRKESEEIREEFRKEGERRAKEFNERLENIFVVHKREMLSSMNQIASDVELRTDRKMEAMNREISLITESTNGQFRALTEKVQNDKIETTNNFEILRQEVTASHAQLAKQSENRCERVNQCEKRVAEIEQASGHISKQYDVVSKQYDELRTQVDLMKNQKRVESKNNCEEVQCMGINNRQSDSRIEKTLSSSDIMITHVNEPISNEVSCNGSNPHNDVNNQEKVWSGNPGEFVRGILSHPVDLTLPIFENKPDQNAQAHLNSLGEYIQIKKIPPPLQLAVARQSLKGISVMTWADANWDQIKTFEGFRRAFLDKFWSLSGQARVRLRIYQDRYDPRGAANYCDHLMKYAVKAKYLEPPMSNLEFLNALKEHYPLGVKKAWVVAKPQTLQEAAAFLSDVADLENDQVDFEPRGRNNAPILKNPIPYL</sequence>
<evidence type="ECO:0000313" key="2">
    <source>
        <dbReference type="EMBL" id="PNF38642.1"/>
    </source>
</evidence>
<feature type="region of interest" description="Disordered" evidence="1">
    <location>
        <begin position="37"/>
        <end position="78"/>
    </location>
</feature>
<dbReference type="InParanoid" id="A0A2J7RCU2"/>
<dbReference type="Proteomes" id="UP000235965">
    <property type="component" value="Unassembled WGS sequence"/>
</dbReference>
<dbReference type="OrthoDB" id="7700340at2759"/>
<comment type="caution">
    <text evidence="2">The sequence shown here is derived from an EMBL/GenBank/DDBJ whole genome shotgun (WGS) entry which is preliminary data.</text>
</comment>
<organism evidence="2 3">
    <name type="scientific">Cryptotermes secundus</name>
    <dbReference type="NCBI Taxonomy" id="105785"/>
    <lineage>
        <taxon>Eukaryota</taxon>
        <taxon>Metazoa</taxon>
        <taxon>Ecdysozoa</taxon>
        <taxon>Arthropoda</taxon>
        <taxon>Hexapoda</taxon>
        <taxon>Insecta</taxon>
        <taxon>Pterygota</taxon>
        <taxon>Neoptera</taxon>
        <taxon>Polyneoptera</taxon>
        <taxon>Dictyoptera</taxon>
        <taxon>Blattodea</taxon>
        <taxon>Blattoidea</taxon>
        <taxon>Termitoidae</taxon>
        <taxon>Kalotermitidae</taxon>
        <taxon>Cryptotermitinae</taxon>
        <taxon>Cryptotermes</taxon>
    </lineage>
</organism>
<dbReference type="AlphaFoldDB" id="A0A2J7RCU2"/>
<keyword evidence="3" id="KW-1185">Reference proteome</keyword>
<name>A0A2J7RCU2_9NEOP</name>
<gene>
    <name evidence="2" type="ORF">B7P43_G01206</name>
</gene>
<protein>
    <recommendedName>
        <fullName evidence="4">Retrotransposon gag domain-containing protein</fullName>
    </recommendedName>
</protein>
<accession>A0A2J7RCU2</accession>
<evidence type="ECO:0000256" key="1">
    <source>
        <dbReference type="SAM" id="MobiDB-lite"/>
    </source>
</evidence>
<reference evidence="2 3" key="1">
    <citation type="submission" date="2017-12" db="EMBL/GenBank/DDBJ databases">
        <title>Hemimetabolous genomes reveal molecular basis of termite eusociality.</title>
        <authorList>
            <person name="Harrison M.C."/>
            <person name="Jongepier E."/>
            <person name="Robertson H.M."/>
            <person name="Arning N."/>
            <person name="Bitard-Feildel T."/>
            <person name="Chao H."/>
            <person name="Childers C.P."/>
            <person name="Dinh H."/>
            <person name="Doddapaneni H."/>
            <person name="Dugan S."/>
            <person name="Gowin J."/>
            <person name="Greiner C."/>
            <person name="Han Y."/>
            <person name="Hu H."/>
            <person name="Hughes D.S.T."/>
            <person name="Huylmans A.-K."/>
            <person name="Kemena C."/>
            <person name="Kremer L.P.M."/>
            <person name="Lee S.L."/>
            <person name="Lopez-Ezquerra A."/>
            <person name="Mallet L."/>
            <person name="Monroy-Kuhn J.M."/>
            <person name="Moser A."/>
            <person name="Murali S.C."/>
            <person name="Muzny D.M."/>
            <person name="Otani S."/>
            <person name="Piulachs M.-D."/>
            <person name="Poelchau M."/>
            <person name="Qu J."/>
            <person name="Schaub F."/>
            <person name="Wada-Katsumata A."/>
            <person name="Worley K.C."/>
            <person name="Xie Q."/>
            <person name="Ylla G."/>
            <person name="Poulsen M."/>
            <person name="Gibbs R.A."/>
            <person name="Schal C."/>
            <person name="Richards S."/>
            <person name="Belles X."/>
            <person name="Korb J."/>
            <person name="Bornberg-Bauer E."/>
        </authorList>
    </citation>
    <scope>NUCLEOTIDE SEQUENCE [LARGE SCALE GENOMIC DNA]</scope>
    <source>
        <tissue evidence="2">Whole body</tissue>
    </source>
</reference>